<evidence type="ECO:0000313" key="1">
    <source>
        <dbReference type="EMBL" id="MBD2737740.1"/>
    </source>
</evidence>
<gene>
    <name evidence="1" type="ORF">H6H03_28275</name>
</gene>
<accession>A0ABR8KFC1</accession>
<proteinExistence type="predicted"/>
<dbReference type="Proteomes" id="UP000637383">
    <property type="component" value="Unassembled WGS sequence"/>
</dbReference>
<dbReference type="EMBL" id="JACJTU010000036">
    <property type="protein sequence ID" value="MBD2737740.1"/>
    <property type="molecule type" value="Genomic_DNA"/>
</dbReference>
<organism evidence="1 2">
    <name type="scientific">Nostoc paludosum FACHB-159</name>
    <dbReference type="NCBI Taxonomy" id="2692908"/>
    <lineage>
        <taxon>Bacteria</taxon>
        <taxon>Bacillati</taxon>
        <taxon>Cyanobacteriota</taxon>
        <taxon>Cyanophyceae</taxon>
        <taxon>Nostocales</taxon>
        <taxon>Nostocaceae</taxon>
        <taxon>Nostoc</taxon>
    </lineage>
</organism>
<protein>
    <submittedName>
        <fullName evidence="1">Uncharacterized protein</fullName>
    </submittedName>
</protein>
<evidence type="ECO:0000313" key="2">
    <source>
        <dbReference type="Proteomes" id="UP000637383"/>
    </source>
</evidence>
<comment type="caution">
    <text evidence="1">The sequence shown here is derived from an EMBL/GenBank/DDBJ whole genome shotgun (WGS) entry which is preliminary data.</text>
</comment>
<sequence length="50" mass="5715">MLRLLRLFGSGGGQLPEVTLKVRCKSGAWEQLRTDLRFEISLSRRSQIPN</sequence>
<name>A0ABR8KFC1_9NOSO</name>
<reference evidence="1 2" key="1">
    <citation type="journal article" date="2020" name="ISME J.">
        <title>Comparative genomics reveals insights into cyanobacterial evolution and habitat adaptation.</title>
        <authorList>
            <person name="Chen M.Y."/>
            <person name="Teng W.K."/>
            <person name="Zhao L."/>
            <person name="Hu C.X."/>
            <person name="Zhou Y.K."/>
            <person name="Han B.P."/>
            <person name="Song L.R."/>
            <person name="Shu W.S."/>
        </authorList>
    </citation>
    <scope>NUCLEOTIDE SEQUENCE [LARGE SCALE GENOMIC DNA]</scope>
    <source>
        <strain evidence="1 2">FACHB-159</strain>
    </source>
</reference>
<keyword evidence="2" id="KW-1185">Reference proteome</keyword>